<reference evidence="1" key="2">
    <citation type="submission" date="2022-06" db="UniProtKB">
        <authorList>
            <consortium name="EnsemblMetazoa"/>
        </authorList>
    </citation>
    <scope>IDENTIFICATION</scope>
</reference>
<dbReference type="InterPro" id="IPR031934">
    <property type="entry name" value="DUF4769"/>
</dbReference>
<keyword evidence="2" id="KW-1185">Reference proteome</keyword>
<dbReference type="OMA" id="PELEHMW"/>
<evidence type="ECO:0000313" key="2">
    <source>
        <dbReference type="Proteomes" id="UP000007819"/>
    </source>
</evidence>
<dbReference type="RefSeq" id="XP_016659299.1">
    <property type="nucleotide sequence ID" value="XM_016803810.1"/>
</dbReference>
<dbReference type="Pfam" id="PF15992">
    <property type="entry name" value="DUF4769"/>
    <property type="match status" value="1"/>
</dbReference>
<dbReference type="KEGG" id="api:100166587"/>
<dbReference type="EnsemblMetazoa" id="XM_016803810.2">
    <property type="protein sequence ID" value="XP_016659299.1"/>
    <property type="gene ID" value="LOC100166587"/>
</dbReference>
<evidence type="ECO:0000313" key="1">
    <source>
        <dbReference type="EnsemblMetazoa" id="XP_016659299.1"/>
    </source>
</evidence>
<dbReference type="AlphaFoldDB" id="A0A8R2D3A9"/>
<dbReference type="OrthoDB" id="3598281at2759"/>
<proteinExistence type="predicted"/>
<dbReference type="GeneID" id="100166587"/>
<reference evidence="2" key="1">
    <citation type="submission" date="2010-06" db="EMBL/GenBank/DDBJ databases">
        <authorList>
            <person name="Jiang H."/>
            <person name="Abraham K."/>
            <person name="Ali S."/>
            <person name="Alsbrooks S.L."/>
            <person name="Anim B.N."/>
            <person name="Anosike U.S."/>
            <person name="Attaway T."/>
            <person name="Bandaranaike D.P."/>
            <person name="Battles P.K."/>
            <person name="Bell S.N."/>
            <person name="Bell A.V."/>
            <person name="Beltran B."/>
            <person name="Bickham C."/>
            <person name="Bustamante Y."/>
            <person name="Caleb T."/>
            <person name="Canada A."/>
            <person name="Cardenas V."/>
            <person name="Carter K."/>
            <person name="Chacko J."/>
            <person name="Chandrabose M.N."/>
            <person name="Chavez D."/>
            <person name="Chavez A."/>
            <person name="Chen L."/>
            <person name="Chu H.-S."/>
            <person name="Claassen K.J."/>
            <person name="Cockrell R."/>
            <person name="Collins M."/>
            <person name="Cooper J.A."/>
            <person name="Cree A."/>
            <person name="Curry S.M."/>
            <person name="Da Y."/>
            <person name="Dao M.D."/>
            <person name="Das B."/>
            <person name="Davila M.-L."/>
            <person name="Davy-Carroll L."/>
            <person name="Denson S."/>
            <person name="Dinh H."/>
            <person name="Ebong V.E."/>
            <person name="Edwards J.R."/>
            <person name="Egan A."/>
            <person name="El-Daye J."/>
            <person name="Escobedo L."/>
            <person name="Fernandez S."/>
            <person name="Fernando P.R."/>
            <person name="Flagg N."/>
            <person name="Forbes L.D."/>
            <person name="Fowler R.G."/>
            <person name="Fu Q."/>
            <person name="Gabisi R.A."/>
            <person name="Ganer J."/>
            <person name="Garbino Pronczuk A."/>
            <person name="Garcia R.M."/>
            <person name="Garner T."/>
            <person name="Garrett T.E."/>
            <person name="Gonzalez D.A."/>
            <person name="Hamid H."/>
            <person name="Hawkins E.S."/>
            <person name="Hirani K."/>
            <person name="Hogues M.E."/>
            <person name="Hollins B."/>
            <person name="Hsiao C.-H."/>
            <person name="Jabil R."/>
            <person name="James M.L."/>
            <person name="Jhangiani S.N."/>
            <person name="Johnson B."/>
            <person name="Johnson Q."/>
            <person name="Joshi V."/>
            <person name="Kalu J.B."/>
            <person name="Kam C."/>
            <person name="Kashfia A."/>
            <person name="Keebler J."/>
            <person name="Kisamo H."/>
            <person name="Kovar C.L."/>
            <person name="Lago L.A."/>
            <person name="Lai C.-Y."/>
            <person name="Laidlaw J."/>
            <person name="Lara F."/>
            <person name="Le T.-K."/>
            <person name="Lee S.L."/>
            <person name="Legall F.H."/>
            <person name="Lemon S.J."/>
            <person name="Lewis L.R."/>
            <person name="Li B."/>
            <person name="Liu Y."/>
            <person name="Liu Y.-S."/>
            <person name="Lopez J."/>
            <person name="Lozado R.J."/>
            <person name="Lu J."/>
            <person name="Madu R.C."/>
            <person name="Maheshwari M."/>
            <person name="Maheshwari R."/>
            <person name="Malloy K."/>
            <person name="Martinez E."/>
            <person name="Mathew T."/>
            <person name="Mercado I.C."/>
            <person name="Mercado C."/>
            <person name="Meyer B."/>
            <person name="Montgomery K."/>
            <person name="Morgan M.B."/>
            <person name="Munidasa M."/>
            <person name="Nazareth L.V."/>
            <person name="Nelson J."/>
            <person name="Ng B.M."/>
            <person name="Nguyen N.B."/>
            <person name="Nguyen P.Q."/>
            <person name="Nguyen T."/>
            <person name="Obregon M."/>
            <person name="Okwuonu G.O."/>
            <person name="Onwere C.G."/>
            <person name="Orozco G."/>
            <person name="Parra A."/>
            <person name="Patel S."/>
            <person name="Patil S."/>
            <person name="Perez A."/>
            <person name="Perez Y."/>
            <person name="Pham C."/>
            <person name="Primus E.L."/>
            <person name="Pu L.-L."/>
            <person name="Puazo M."/>
            <person name="Qin X."/>
            <person name="Quiroz J.B."/>
            <person name="Reese J."/>
            <person name="Richards S."/>
            <person name="Rives C.M."/>
            <person name="Robberts R."/>
            <person name="Ruiz S.J."/>
            <person name="Ruiz M.J."/>
            <person name="Santibanez J."/>
            <person name="Schneider B.W."/>
            <person name="Sisson I."/>
            <person name="Smith M."/>
            <person name="Sodergren E."/>
            <person name="Song X.-Z."/>
            <person name="Song B.B."/>
            <person name="Summersgill H."/>
            <person name="Thelus R."/>
            <person name="Thornton R.D."/>
            <person name="Trejos Z.Y."/>
            <person name="Usmani K."/>
            <person name="Vattathil S."/>
            <person name="Villasana D."/>
            <person name="Walker D.L."/>
            <person name="Wang S."/>
            <person name="Wang K."/>
            <person name="White C.S."/>
            <person name="Williams A.C."/>
            <person name="Williamson J."/>
            <person name="Wilson K."/>
            <person name="Woghiren I.O."/>
            <person name="Woodworth J.R."/>
            <person name="Worley K.C."/>
            <person name="Wright R.A."/>
            <person name="Wu W."/>
            <person name="Young L."/>
            <person name="Zhang L."/>
            <person name="Zhang J."/>
            <person name="Zhu Y."/>
            <person name="Muzny D.M."/>
            <person name="Weinstock G."/>
            <person name="Gibbs R.A."/>
        </authorList>
    </citation>
    <scope>NUCLEOTIDE SEQUENCE [LARGE SCALE GENOMIC DNA]</scope>
    <source>
        <strain evidence="2">LSR1</strain>
    </source>
</reference>
<accession>A0A8R2D3A9</accession>
<name>A0A8R2D3A9_ACYPI</name>
<sequence>MPVVMQVYDYDYPVEDLQLLLDLLKAWKLEFLYQILVDELIDIEVLKIIQKDHINELISKFPIGIKVKFTYKLQEWQKCNPIVNLPVNNLSSISVQHTTPPSIKICLQEVLNSTATGKMILDYYKINNKFNKSIRTLLVDAIINYIITKQIPMSVNLASSIGSDIVKMFQSEVKDTYFMKDNVNKNPKGKLYAKYYNSMRSLKISGLVPIKEPTVKTISHSRHDIEFEPEDDITFFLDKIMYDSDCSFPELEHMWKQTTKHRLW</sequence>
<dbReference type="Proteomes" id="UP000007819">
    <property type="component" value="Chromosome A1"/>
</dbReference>
<protein>
    <submittedName>
        <fullName evidence="1">Uncharacterized protein</fullName>
    </submittedName>
</protein>
<organism evidence="1 2">
    <name type="scientific">Acyrthosiphon pisum</name>
    <name type="common">Pea aphid</name>
    <dbReference type="NCBI Taxonomy" id="7029"/>
    <lineage>
        <taxon>Eukaryota</taxon>
        <taxon>Metazoa</taxon>
        <taxon>Ecdysozoa</taxon>
        <taxon>Arthropoda</taxon>
        <taxon>Hexapoda</taxon>
        <taxon>Insecta</taxon>
        <taxon>Pterygota</taxon>
        <taxon>Neoptera</taxon>
        <taxon>Paraneoptera</taxon>
        <taxon>Hemiptera</taxon>
        <taxon>Sternorrhyncha</taxon>
        <taxon>Aphidomorpha</taxon>
        <taxon>Aphidoidea</taxon>
        <taxon>Aphididae</taxon>
        <taxon>Macrosiphini</taxon>
        <taxon>Acyrthosiphon</taxon>
    </lineage>
</organism>